<accession>A0ACC0W1K9</accession>
<keyword evidence="2" id="KW-1185">Reference proteome</keyword>
<protein>
    <submittedName>
        <fullName evidence="1">Uncharacterized protein</fullName>
    </submittedName>
</protein>
<sequence length="180" mass="20358">MVPWNLDKRFVLSNPDEEPLATCSDHTCERPIEQPEDTAKRDRTNDTPLAWALEVHVIQRYCDVFKQGEFKKLVDLAGNARVTTKYCDEPWSNQLGDPVFAASPRVAQEALNSTLSDSSEKDWTTSGYVVTKSRANVDRARPLLPSLILRVSSALMGSLSRLYPNRDVKTRKRARQRAVP</sequence>
<organism evidence="1 2">
    <name type="scientific">Peronosclerospora sorghi</name>
    <dbReference type="NCBI Taxonomy" id="230839"/>
    <lineage>
        <taxon>Eukaryota</taxon>
        <taxon>Sar</taxon>
        <taxon>Stramenopiles</taxon>
        <taxon>Oomycota</taxon>
        <taxon>Peronosporomycetes</taxon>
        <taxon>Peronosporales</taxon>
        <taxon>Peronosporaceae</taxon>
        <taxon>Peronosclerospora</taxon>
    </lineage>
</organism>
<evidence type="ECO:0000313" key="1">
    <source>
        <dbReference type="EMBL" id="KAI9912668.1"/>
    </source>
</evidence>
<name>A0ACC0W1K9_9STRA</name>
<comment type="caution">
    <text evidence="1">The sequence shown here is derived from an EMBL/GenBank/DDBJ whole genome shotgun (WGS) entry which is preliminary data.</text>
</comment>
<dbReference type="EMBL" id="CM047583">
    <property type="protein sequence ID" value="KAI9912668.1"/>
    <property type="molecule type" value="Genomic_DNA"/>
</dbReference>
<dbReference type="Proteomes" id="UP001163321">
    <property type="component" value="Chromosome 4"/>
</dbReference>
<reference evidence="1 2" key="1">
    <citation type="journal article" date="2022" name="bioRxiv">
        <title>The genome of the oomycete Peronosclerospora sorghi, a cosmopolitan pathogen of maize and sorghum, is inflated with dispersed pseudogenes.</title>
        <authorList>
            <person name="Fletcher K."/>
            <person name="Martin F."/>
            <person name="Isakeit T."/>
            <person name="Cavanaugh K."/>
            <person name="Magill C."/>
            <person name="Michelmore R."/>
        </authorList>
    </citation>
    <scope>NUCLEOTIDE SEQUENCE [LARGE SCALE GENOMIC DNA]</scope>
    <source>
        <strain evidence="1">P6</strain>
    </source>
</reference>
<gene>
    <name evidence="1" type="ORF">PsorP6_005050</name>
</gene>
<proteinExistence type="predicted"/>
<evidence type="ECO:0000313" key="2">
    <source>
        <dbReference type="Proteomes" id="UP001163321"/>
    </source>
</evidence>